<dbReference type="Proteomes" id="UP001454036">
    <property type="component" value="Unassembled WGS sequence"/>
</dbReference>
<dbReference type="EMBL" id="BAABME010001672">
    <property type="protein sequence ID" value="GAA0150871.1"/>
    <property type="molecule type" value="Genomic_DNA"/>
</dbReference>
<dbReference type="AlphaFoldDB" id="A0AAV3PHW4"/>
<sequence length="74" mass="8811">MYEEELYKKSWDIPLLSCVSQDDIPKILAEKYKHLMAHTYNCRVFGPETYELDRVNGDAIPRTWHASKLVKYYV</sequence>
<evidence type="ECO:0000313" key="2">
    <source>
        <dbReference type="Proteomes" id="UP001454036"/>
    </source>
</evidence>
<keyword evidence="2" id="KW-1185">Reference proteome</keyword>
<organism evidence="1 2">
    <name type="scientific">Lithospermum erythrorhizon</name>
    <name type="common">Purple gromwell</name>
    <name type="synonym">Lithospermum officinale var. erythrorhizon</name>
    <dbReference type="NCBI Taxonomy" id="34254"/>
    <lineage>
        <taxon>Eukaryota</taxon>
        <taxon>Viridiplantae</taxon>
        <taxon>Streptophyta</taxon>
        <taxon>Embryophyta</taxon>
        <taxon>Tracheophyta</taxon>
        <taxon>Spermatophyta</taxon>
        <taxon>Magnoliopsida</taxon>
        <taxon>eudicotyledons</taxon>
        <taxon>Gunneridae</taxon>
        <taxon>Pentapetalae</taxon>
        <taxon>asterids</taxon>
        <taxon>lamiids</taxon>
        <taxon>Boraginales</taxon>
        <taxon>Boraginaceae</taxon>
        <taxon>Boraginoideae</taxon>
        <taxon>Lithospermeae</taxon>
        <taxon>Lithospermum</taxon>
    </lineage>
</organism>
<accession>A0AAV3PHW4</accession>
<name>A0AAV3PHW4_LITER</name>
<reference evidence="1 2" key="1">
    <citation type="submission" date="2024-01" db="EMBL/GenBank/DDBJ databases">
        <title>The complete chloroplast genome sequence of Lithospermum erythrorhizon: insights into the phylogenetic relationship among Boraginaceae species and the maternal lineages of purple gromwells.</title>
        <authorList>
            <person name="Okada T."/>
            <person name="Watanabe K."/>
        </authorList>
    </citation>
    <scope>NUCLEOTIDE SEQUENCE [LARGE SCALE GENOMIC DNA]</scope>
</reference>
<proteinExistence type="predicted"/>
<evidence type="ECO:0000313" key="1">
    <source>
        <dbReference type="EMBL" id="GAA0150871.1"/>
    </source>
</evidence>
<comment type="caution">
    <text evidence="1">The sequence shown here is derived from an EMBL/GenBank/DDBJ whole genome shotgun (WGS) entry which is preliminary data.</text>
</comment>
<gene>
    <name evidence="1" type="ORF">LIER_09715</name>
</gene>
<protein>
    <submittedName>
        <fullName evidence="1">Uncharacterized protein</fullName>
    </submittedName>
</protein>